<feature type="chain" id="PRO_5036210652" description="Membrane magnesium transporter" evidence="9">
    <location>
        <begin position="26"/>
        <end position="117"/>
    </location>
</feature>
<evidence type="ECO:0000256" key="6">
    <source>
        <dbReference type="ARBA" id="ARBA00022989"/>
    </source>
</evidence>
<feature type="transmembrane region" description="Helical" evidence="8">
    <location>
        <begin position="41"/>
        <end position="61"/>
    </location>
</feature>
<comment type="caution">
    <text evidence="8">Lacks conserved residue(s) required for the propagation of feature annotation.</text>
</comment>
<keyword evidence="7 8" id="KW-0472">Membrane</keyword>
<evidence type="ECO:0000256" key="2">
    <source>
        <dbReference type="ARBA" id="ARBA00006109"/>
    </source>
</evidence>
<dbReference type="OrthoDB" id="44756at2759"/>
<keyword evidence="8" id="KW-0333">Golgi apparatus</keyword>
<evidence type="ECO:0000256" key="7">
    <source>
        <dbReference type="ARBA" id="ARBA00023136"/>
    </source>
</evidence>
<keyword evidence="5 8" id="KW-0256">Endoplasmic reticulum</keyword>
<dbReference type="GO" id="GO:0031901">
    <property type="term" value="C:early endosome membrane"/>
    <property type="evidence" value="ECO:0007669"/>
    <property type="project" value="UniProtKB-SubCell"/>
</dbReference>
<dbReference type="GO" id="GO:0000139">
    <property type="term" value="C:Golgi membrane"/>
    <property type="evidence" value="ECO:0007669"/>
    <property type="project" value="UniProtKB-SubCell"/>
</dbReference>
<comment type="subcellular location">
    <subcellularLocation>
        <location evidence="1">Endoplasmic reticulum membrane</location>
        <topology evidence="1">Multi-pass membrane protein</topology>
    </subcellularLocation>
    <subcellularLocation>
        <location evidence="8">Golgi apparatus membrane</location>
        <topology evidence="8">Multi-pass membrane protein</topology>
    </subcellularLocation>
    <subcellularLocation>
        <location evidence="8">Early endosome membrane</location>
        <topology evidence="8">Multi-pass membrane protein</topology>
    </subcellularLocation>
</comment>
<protein>
    <recommendedName>
        <fullName evidence="8">Membrane magnesium transporter</fullName>
    </recommendedName>
</protein>
<dbReference type="EMBL" id="OA882628">
    <property type="protein sequence ID" value="CAD7276289.1"/>
    <property type="molecule type" value="Genomic_DNA"/>
</dbReference>
<dbReference type="AlphaFoldDB" id="A0A7R9GBF1"/>
<dbReference type="PANTHER" id="PTHR21181">
    <property type="match status" value="1"/>
</dbReference>
<feature type="signal peptide" evidence="9">
    <location>
        <begin position="1"/>
        <end position="25"/>
    </location>
</feature>
<dbReference type="GO" id="GO:0022890">
    <property type="term" value="F:inorganic cation transmembrane transporter activity"/>
    <property type="evidence" value="ECO:0007669"/>
    <property type="project" value="TreeGrafter"/>
</dbReference>
<dbReference type="InterPro" id="IPR018937">
    <property type="entry name" value="MMgT"/>
</dbReference>
<keyword evidence="4 8" id="KW-0812">Transmembrane</keyword>
<keyword evidence="6 8" id="KW-1133">Transmembrane helix</keyword>
<sequence length="117" mass="13608">MASSFLDKLILCVGMLSMFHAAVSAAQHHTFLRLTEQEFHIPLDIIVQVLVSLVVTMISVTRVAGDFKEIRVSEELKERTWDSVTNRPAFYNFRHRGVLFQKFIRDEQLDKSRAWNQ</sequence>
<evidence type="ECO:0000256" key="9">
    <source>
        <dbReference type="SAM" id="SignalP"/>
    </source>
</evidence>
<comment type="function">
    <text evidence="8">Part of the endoplasmic reticulum membrane protein complex (EMC) that enables the energy-independent insertion into endoplasmic reticulum membranes of newly synthesized membrane proteins. May be involved in Mg(2+) transport.</text>
</comment>
<reference evidence="10" key="1">
    <citation type="submission" date="2020-11" db="EMBL/GenBank/DDBJ databases">
        <authorList>
            <person name="Tran Van P."/>
        </authorList>
    </citation>
    <scope>NUCLEOTIDE SEQUENCE</scope>
</reference>
<dbReference type="GO" id="GO:0005886">
    <property type="term" value="C:plasma membrane"/>
    <property type="evidence" value="ECO:0007669"/>
    <property type="project" value="TreeGrafter"/>
</dbReference>
<dbReference type="EMBL" id="CAJPEX010000591">
    <property type="protein sequence ID" value="CAG0916441.1"/>
    <property type="molecule type" value="Genomic_DNA"/>
</dbReference>
<evidence type="ECO:0000256" key="4">
    <source>
        <dbReference type="ARBA" id="ARBA00022692"/>
    </source>
</evidence>
<dbReference type="Pfam" id="PF10270">
    <property type="entry name" value="MMgT"/>
    <property type="match status" value="1"/>
</dbReference>
<dbReference type="GO" id="GO:0072546">
    <property type="term" value="C:EMC complex"/>
    <property type="evidence" value="ECO:0007669"/>
    <property type="project" value="UniProtKB-UniRule"/>
</dbReference>
<keyword evidence="9" id="KW-0732">Signal</keyword>
<keyword evidence="8" id="KW-0460">Magnesium</keyword>
<accession>A0A7R9GBF1</accession>
<comment type="similarity">
    <text evidence="2 8">Belongs to the membrane magnesium transporter (TC 1.A.67) family.</text>
</comment>
<organism evidence="10">
    <name type="scientific">Notodromas monacha</name>
    <dbReference type="NCBI Taxonomy" id="399045"/>
    <lineage>
        <taxon>Eukaryota</taxon>
        <taxon>Metazoa</taxon>
        <taxon>Ecdysozoa</taxon>
        <taxon>Arthropoda</taxon>
        <taxon>Crustacea</taxon>
        <taxon>Oligostraca</taxon>
        <taxon>Ostracoda</taxon>
        <taxon>Podocopa</taxon>
        <taxon>Podocopida</taxon>
        <taxon>Cypridocopina</taxon>
        <taxon>Cypridoidea</taxon>
        <taxon>Cyprididae</taxon>
        <taxon>Notodromas</taxon>
    </lineage>
</organism>
<gene>
    <name evidence="10" type="ORF">NMOB1V02_LOCUS4060</name>
</gene>
<evidence type="ECO:0000256" key="5">
    <source>
        <dbReference type="ARBA" id="ARBA00022824"/>
    </source>
</evidence>
<evidence type="ECO:0000256" key="8">
    <source>
        <dbReference type="RuleBase" id="RU367002"/>
    </source>
</evidence>
<keyword evidence="8" id="KW-0967">Endosome</keyword>
<name>A0A7R9GBF1_9CRUS</name>
<evidence type="ECO:0000313" key="11">
    <source>
        <dbReference type="Proteomes" id="UP000678499"/>
    </source>
</evidence>
<keyword evidence="8" id="KW-0813">Transport</keyword>
<dbReference type="PANTHER" id="PTHR21181:SF7">
    <property type="entry name" value="ER MEMBRANE PROTEIN COMPLEX SUBUNIT 5"/>
    <property type="match status" value="1"/>
</dbReference>
<evidence type="ECO:0000256" key="1">
    <source>
        <dbReference type="ARBA" id="ARBA00004477"/>
    </source>
</evidence>
<evidence type="ECO:0000256" key="3">
    <source>
        <dbReference type="ARBA" id="ARBA00011276"/>
    </source>
</evidence>
<proteinExistence type="inferred from homology"/>
<dbReference type="Proteomes" id="UP000678499">
    <property type="component" value="Unassembled WGS sequence"/>
</dbReference>
<comment type="subunit">
    <text evidence="3">Component of the ER membrane protein complex (EMC).</text>
</comment>
<evidence type="ECO:0000313" key="10">
    <source>
        <dbReference type="EMBL" id="CAD7276289.1"/>
    </source>
</evidence>
<keyword evidence="11" id="KW-1185">Reference proteome</keyword>